<feature type="domain" description="HTH luxR-type" evidence="4">
    <location>
        <begin position="131"/>
        <end position="196"/>
    </location>
</feature>
<dbReference type="PROSITE" id="PS50043">
    <property type="entry name" value="HTH_LUXR_2"/>
    <property type="match status" value="1"/>
</dbReference>
<sequence>MINIGIVDDHQLFLDGLRSILSVQENYNIVFAVDNAKEALLYIQKQTIDILITDISMPQMSGLELIHHVKENSPHIKIIIMSSFQNMVTKRKIDAYMLKTTPKEKLIDIITNLYLKNEKYYYSSSIDFQEIQFKKNILSPREKEIVVAISKGHSSTEISNMLFISVNTIETHRKNIFFKLNVTNIAQLIAVAIKLGIIDY</sequence>
<dbReference type="OrthoDB" id="9797341at2"/>
<feature type="domain" description="Response regulatory" evidence="5">
    <location>
        <begin position="3"/>
        <end position="114"/>
    </location>
</feature>
<organism evidence="6 7">
    <name type="scientific">Epilithonimonas hungarica</name>
    <dbReference type="NCBI Taxonomy" id="454006"/>
    <lineage>
        <taxon>Bacteria</taxon>
        <taxon>Pseudomonadati</taxon>
        <taxon>Bacteroidota</taxon>
        <taxon>Flavobacteriia</taxon>
        <taxon>Flavobacteriales</taxon>
        <taxon>Weeksellaceae</taxon>
        <taxon>Chryseobacterium group</taxon>
        <taxon>Epilithonimonas</taxon>
    </lineage>
</organism>
<evidence type="ECO:0000256" key="1">
    <source>
        <dbReference type="ARBA" id="ARBA00022553"/>
    </source>
</evidence>
<dbReference type="Gene3D" id="1.10.10.10">
    <property type="entry name" value="Winged helix-like DNA-binding domain superfamily/Winged helix DNA-binding domain"/>
    <property type="match status" value="1"/>
</dbReference>
<dbReference type="InterPro" id="IPR058245">
    <property type="entry name" value="NreC/VraR/RcsB-like_REC"/>
</dbReference>
<dbReference type="PRINTS" id="PR00038">
    <property type="entry name" value="HTHLUXR"/>
</dbReference>
<reference evidence="7" key="1">
    <citation type="submission" date="2016-10" db="EMBL/GenBank/DDBJ databases">
        <authorList>
            <person name="Varghese N."/>
            <person name="Submissions S."/>
        </authorList>
    </citation>
    <scope>NUCLEOTIDE SEQUENCE [LARGE SCALE GENOMIC DNA]</scope>
    <source>
        <strain evidence="7">DSM 19684</strain>
    </source>
</reference>
<evidence type="ECO:0000259" key="5">
    <source>
        <dbReference type="PROSITE" id="PS50110"/>
    </source>
</evidence>
<keyword evidence="1 3" id="KW-0597">Phosphoprotein</keyword>
<dbReference type="InterPro" id="IPR051015">
    <property type="entry name" value="EvgA-like"/>
</dbReference>
<dbReference type="SMART" id="SM00448">
    <property type="entry name" value="REC"/>
    <property type="match status" value="1"/>
</dbReference>
<dbReference type="PROSITE" id="PS00622">
    <property type="entry name" value="HTH_LUXR_1"/>
    <property type="match status" value="1"/>
</dbReference>
<dbReference type="AlphaFoldDB" id="A0A1G7MUT3"/>
<dbReference type="STRING" id="454006.SAMN05421825_1822"/>
<evidence type="ECO:0000259" key="4">
    <source>
        <dbReference type="PROSITE" id="PS50043"/>
    </source>
</evidence>
<dbReference type="PROSITE" id="PS50110">
    <property type="entry name" value="RESPONSE_REGULATORY"/>
    <property type="match status" value="1"/>
</dbReference>
<dbReference type="PANTHER" id="PTHR45566">
    <property type="entry name" value="HTH-TYPE TRANSCRIPTIONAL REGULATOR YHJB-RELATED"/>
    <property type="match status" value="1"/>
</dbReference>
<feature type="modified residue" description="4-aspartylphosphate" evidence="3">
    <location>
        <position position="54"/>
    </location>
</feature>
<dbReference type="SUPFAM" id="SSF46894">
    <property type="entry name" value="C-terminal effector domain of the bipartite response regulators"/>
    <property type="match status" value="1"/>
</dbReference>
<dbReference type="InterPro" id="IPR036388">
    <property type="entry name" value="WH-like_DNA-bd_sf"/>
</dbReference>
<dbReference type="SMART" id="SM00421">
    <property type="entry name" value="HTH_LUXR"/>
    <property type="match status" value="1"/>
</dbReference>
<dbReference type="EMBL" id="FNBH01000002">
    <property type="protein sequence ID" value="SDF65502.1"/>
    <property type="molecule type" value="Genomic_DNA"/>
</dbReference>
<dbReference type="Pfam" id="PF00196">
    <property type="entry name" value="GerE"/>
    <property type="match status" value="1"/>
</dbReference>
<accession>A0A1G7MUT3</accession>
<dbReference type="GO" id="GO:0003677">
    <property type="term" value="F:DNA binding"/>
    <property type="evidence" value="ECO:0007669"/>
    <property type="project" value="UniProtKB-KW"/>
</dbReference>
<dbReference type="Gene3D" id="3.40.50.2300">
    <property type="match status" value="1"/>
</dbReference>
<name>A0A1G7MUT3_9FLAO</name>
<dbReference type="GO" id="GO:0000160">
    <property type="term" value="P:phosphorelay signal transduction system"/>
    <property type="evidence" value="ECO:0007669"/>
    <property type="project" value="InterPro"/>
</dbReference>
<evidence type="ECO:0000256" key="3">
    <source>
        <dbReference type="PROSITE-ProRule" id="PRU00169"/>
    </source>
</evidence>
<keyword evidence="2" id="KW-0238">DNA-binding</keyword>
<evidence type="ECO:0000313" key="6">
    <source>
        <dbReference type="EMBL" id="SDF65502.1"/>
    </source>
</evidence>
<proteinExistence type="predicted"/>
<dbReference type="InterPro" id="IPR016032">
    <property type="entry name" value="Sig_transdc_resp-reg_C-effctor"/>
</dbReference>
<evidence type="ECO:0000313" key="7">
    <source>
        <dbReference type="Proteomes" id="UP000199203"/>
    </source>
</evidence>
<dbReference type="InterPro" id="IPR011006">
    <property type="entry name" value="CheY-like_superfamily"/>
</dbReference>
<evidence type="ECO:0000256" key="2">
    <source>
        <dbReference type="ARBA" id="ARBA00023125"/>
    </source>
</evidence>
<dbReference type="CDD" id="cd06170">
    <property type="entry name" value="LuxR_C_like"/>
    <property type="match status" value="1"/>
</dbReference>
<keyword evidence="7" id="KW-1185">Reference proteome</keyword>
<dbReference type="GO" id="GO:0006355">
    <property type="term" value="P:regulation of DNA-templated transcription"/>
    <property type="evidence" value="ECO:0007669"/>
    <property type="project" value="InterPro"/>
</dbReference>
<dbReference type="InterPro" id="IPR001789">
    <property type="entry name" value="Sig_transdc_resp-reg_receiver"/>
</dbReference>
<dbReference type="InterPro" id="IPR000792">
    <property type="entry name" value="Tscrpt_reg_LuxR_C"/>
</dbReference>
<gene>
    <name evidence="6" type="ORF">SAMN05421825_1822</name>
</gene>
<dbReference type="CDD" id="cd17535">
    <property type="entry name" value="REC_NarL-like"/>
    <property type="match status" value="1"/>
</dbReference>
<dbReference type="SUPFAM" id="SSF52172">
    <property type="entry name" value="CheY-like"/>
    <property type="match status" value="1"/>
</dbReference>
<dbReference type="PANTHER" id="PTHR45566:SF2">
    <property type="entry name" value="NARL SUBFAMILY"/>
    <property type="match status" value="1"/>
</dbReference>
<dbReference type="Proteomes" id="UP000199203">
    <property type="component" value="Unassembled WGS sequence"/>
</dbReference>
<dbReference type="Pfam" id="PF00072">
    <property type="entry name" value="Response_reg"/>
    <property type="match status" value="1"/>
</dbReference>
<protein>
    <submittedName>
        <fullName evidence="6">Two component transcriptional regulator, LuxR family</fullName>
    </submittedName>
</protein>
<dbReference type="RefSeq" id="WP_089873172.1">
    <property type="nucleotide sequence ID" value="NZ_FNBH01000002.1"/>
</dbReference>